<dbReference type="EMBL" id="LMYN01000453">
    <property type="protein sequence ID" value="KRZ98234.1"/>
    <property type="molecule type" value="Genomic_DNA"/>
</dbReference>
<name>A0A0V1PPZ0_9ASCO</name>
<comment type="caution">
    <text evidence="1">The sequence shown here is derived from an EMBL/GenBank/DDBJ whole genome shotgun (WGS) entry which is preliminary data.</text>
</comment>
<dbReference type="Proteomes" id="UP000054251">
    <property type="component" value="Unassembled WGS sequence"/>
</dbReference>
<gene>
    <name evidence="1" type="ORF">AC631_06006</name>
</gene>
<evidence type="ECO:0000313" key="1">
    <source>
        <dbReference type="EMBL" id="KRZ98234.1"/>
    </source>
</evidence>
<dbReference type="GeneID" id="26843015"/>
<keyword evidence="2" id="KW-1185">Reference proteome</keyword>
<reference evidence="1 2" key="1">
    <citation type="submission" date="2015-11" db="EMBL/GenBank/DDBJ databases">
        <title>The genome of Debaryomyces fabryi.</title>
        <authorList>
            <person name="Tafer H."/>
            <person name="Lopandic K."/>
        </authorList>
    </citation>
    <scope>NUCLEOTIDE SEQUENCE [LARGE SCALE GENOMIC DNA]</scope>
    <source>
        <strain evidence="1 2">CBS 789</strain>
    </source>
</reference>
<protein>
    <submittedName>
        <fullName evidence="1">Uncharacterized protein</fullName>
    </submittedName>
</protein>
<organism evidence="1 2">
    <name type="scientific">Debaryomyces fabryi</name>
    <dbReference type="NCBI Taxonomy" id="58627"/>
    <lineage>
        <taxon>Eukaryota</taxon>
        <taxon>Fungi</taxon>
        <taxon>Dikarya</taxon>
        <taxon>Ascomycota</taxon>
        <taxon>Saccharomycotina</taxon>
        <taxon>Pichiomycetes</taxon>
        <taxon>Debaryomycetaceae</taxon>
        <taxon>Debaryomyces</taxon>
    </lineage>
</organism>
<proteinExistence type="predicted"/>
<evidence type="ECO:0000313" key="2">
    <source>
        <dbReference type="Proteomes" id="UP000054251"/>
    </source>
</evidence>
<dbReference type="RefSeq" id="XP_015464337.1">
    <property type="nucleotide sequence ID" value="XM_015614835.1"/>
</dbReference>
<sequence>MGFVFDKVTSVWSKPAARPAPLFMSQSWSQKRASKNEVVVVSDLDSLEEDDYLEEDVEAEYDEHN</sequence>
<dbReference type="AlphaFoldDB" id="A0A0V1PPZ0"/>
<accession>A0A0V1PPZ0</accession>